<name>A0A9R1UUX6_LACSA</name>
<keyword evidence="1" id="KW-0645">Protease</keyword>
<dbReference type="InterPro" id="IPR001878">
    <property type="entry name" value="Znf_CCHC"/>
</dbReference>
<keyword evidence="7" id="KW-1185">Reference proteome</keyword>
<reference evidence="6 7" key="1">
    <citation type="journal article" date="2017" name="Nat. Commun.">
        <title>Genome assembly with in vitro proximity ligation data and whole-genome triplication in lettuce.</title>
        <authorList>
            <person name="Reyes-Chin-Wo S."/>
            <person name="Wang Z."/>
            <person name="Yang X."/>
            <person name="Kozik A."/>
            <person name="Arikit S."/>
            <person name="Song C."/>
            <person name="Xia L."/>
            <person name="Froenicke L."/>
            <person name="Lavelle D.O."/>
            <person name="Truco M.J."/>
            <person name="Xia R."/>
            <person name="Zhu S."/>
            <person name="Xu C."/>
            <person name="Xu H."/>
            <person name="Xu X."/>
            <person name="Cox K."/>
            <person name="Korf I."/>
            <person name="Meyers B.C."/>
            <person name="Michelmore R.W."/>
        </authorList>
    </citation>
    <scope>NUCLEOTIDE SEQUENCE [LARGE SCALE GENOMIC DNA]</scope>
    <source>
        <strain evidence="7">cv. Salinas</strain>
        <tissue evidence="6">Seedlings</tissue>
    </source>
</reference>
<feature type="domain" description="CCHC-type" evidence="5">
    <location>
        <begin position="216"/>
        <end position="232"/>
    </location>
</feature>
<dbReference type="GO" id="GO:0003677">
    <property type="term" value="F:DNA binding"/>
    <property type="evidence" value="ECO:0007669"/>
    <property type="project" value="UniProtKB-KW"/>
</dbReference>
<dbReference type="SUPFAM" id="SSF57756">
    <property type="entry name" value="Retrovirus zinc finger-like domains"/>
    <property type="match status" value="1"/>
</dbReference>
<gene>
    <name evidence="6" type="ORF">LSAT_V11C800427110</name>
</gene>
<evidence type="ECO:0000256" key="2">
    <source>
        <dbReference type="ARBA" id="ARBA00023125"/>
    </source>
</evidence>
<protein>
    <recommendedName>
        <fullName evidence="5">CCHC-type domain-containing protein</fullName>
    </recommendedName>
</protein>
<keyword evidence="1" id="KW-0378">Hydrolase</keyword>
<dbReference type="PROSITE" id="PS50158">
    <property type="entry name" value="ZF_CCHC"/>
    <property type="match status" value="1"/>
</dbReference>
<dbReference type="GO" id="GO:0008233">
    <property type="term" value="F:peptidase activity"/>
    <property type="evidence" value="ECO:0007669"/>
    <property type="project" value="UniProtKB-KW"/>
</dbReference>
<dbReference type="PANTHER" id="PTHR35046">
    <property type="entry name" value="ZINC KNUCKLE (CCHC-TYPE) FAMILY PROTEIN"/>
    <property type="match status" value="1"/>
</dbReference>
<evidence type="ECO:0000259" key="5">
    <source>
        <dbReference type="PROSITE" id="PS50158"/>
    </source>
</evidence>
<comment type="caution">
    <text evidence="6">The sequence shown here is derived from an EMBL/GenBank/DDBJ whole genome shotgun (WGS) entry which is preliminary data.</text>
</comment>
<accession>A0A9R1UUX6</accession>
<dbReference type="Gene3D" id="3.10.10.10">
    <property type="entry name" value="HIV Type 1 Reverse Transcriptase, subunit A, domain 1"/>
    <property type="match status" value="1"/>
</dbReference>
<keyword evidence="3" id="KW-0862">Zinc</keyword>
<evidence type="ECO:0000256" key="3">
    <source>
        <dbReference type="PROSITE-ProRule" id="PRU00047"/>
    </source>
</evidence>
<proteinExistence type="predicted"/>
<dbReference type="InterPro" id="IPR036875">
    <property type="entry name" value="Znf_CCHC_sf"/>
</dbReference>
<keyword evidence="2" id="KW-0238">DNA-binding</keyword>
<evidence type="ECO:0000313" key="6">
    <source>
        <dbReference type="EMBL" id="KAJ0194330.1"/>
    </source>
</evidence>
<dbReference type="Gene3D" id="2.40.70.10">
    <property type="entry name" value="Acid Proteases"/>
    <property type="match status" value="1"/>
</dbReference>
<dbReference type="AlphaFoldDB" id="A0A9R1UUX6"/>
<dbReference type="InterPro" id="IPR021109">
    <property type="entry name" value="Peptidase_aspartic_dom_sf"/>
</dbReference>
<evidence type="ECO:0000313" key="7">
    <source>
        <dbReference type="Proteomes" id="UP000235145"/>
    </source>
</evidence>
<dbReference type="PANTHER" id="PTHR35046:SF23">
    <property type="entry name" value="NUCLEOTIDYLTRANSFERASE, RIBONUCLEASE H"/>
    <property type="match status" value="1"/>
</dbReference>
<dbReference type="InterPro" id="IPR041577">
    <property type="entry name" value="RT_RNaseH_2"/>
</dbReference>
<dbReference type="EMBL" id="NBSK02000008">
    <property type="protein sequence ID" value="KAJ0194330.1"/>
    <property type="molecule type" value="Genomic_DNA"/>
</dbReference>
<dbReference type="Proteomes" id="UP000235145">
    <property type="component" value="Unassembled WGS sequence"/>
</dbReference>
<dbReference type="SUPFAM" id="SSF50630">
    <property type="entry name" value="Acid proteases"/>
    <property type="match status" value="1"/>
</dbReference>
<keyword evidence="3" id="KW-0479">Metal-binding</keyword>
<dbReference type="SUPFAM" id="SSF56672">
    <property type="entry name" value="DNA/RNA polymerases"/>
    <property type="match status" value="1"/>
</dbReference>
<dbReference type="Pfam" id="PF17919">
    <property type="entry name" value="RT_RNaseH_2"/>
    <property type="match status" value="1"/>
</dbReference>
<dbReference type="GO" id="GO:0006508">
    <property type="term" value="P:proteolysis"/>
    <property type="evidence" value="ECO:0007669"/>
    <property type="project" value="UniProtKB-KW"/>
</dbReference>
<evidence type="ECO:0000256" key="4">
    <source>
        <dbReference type="SAM" id="MobiDB-lite"/>
    </source>
</evidence>
<sequence>MEDRGERGQRNPRRFAGRGNEDRHRDPRDVEEIARLRQRVRDLEVQQEERSEEGTNTDPRIWDDGDPAYNPFATEGNPFLPPNFRQEAFLDYHNITQESSTVEEIISEFDRLRIRCGVEEEEEQIIARFFGALRPEIADVVQLQPYYTFNEVFQLALKVERQLKSKAKTTVVRPTFQRTEPTRRLTGGTQATRAHSTRIDNSSCTITAALTRNPPRCFKCSRLGHFACDCPNTHLVTLAEDPPPDPVYDSDGGKQEDGGAEIIYPDKGESLLTQRALSATPDPSPSPPVNDNRWLRNNIFRTRCTVNGKVYTVIIDGGSCENMVAQIMVDKLGLKVVDHPDPYQLTWLKRGNVVKVKHKCLVQFSIGTRYADEVWCEVIPMDAFHVLLGRPWQFDRRVIHDGYLNTHTFKKEGIKIQLVPLDMRRSETEALILTRSAFMDFTWDTKPDIMFALLMVEPNTSPSTKPPEVLPLLTEFQDVLPADIPEGLRLAREIQHCIDFVPGATIRNKPAYRMNPTEYKELQRQVTELLDKGLIRESMSPCAVPALLVPKANGTYRMCIDSRAVNKITIKYRFLIPRLDDLLDQLHGATIFTKIDLRKIFQWTPAATIAFQELKQSITSAPVLALPDFQKTFQVECNASMFGIGGVLSQEGRPIAFFSEKLCDAKVKYSTYDKEFYAIIRSLEFWRHYLLHT</sequence>
<feature type="region of interest" description="Disordered" evidence="4">
    <location>
        <begin position="1"/>
        <end position="63"/>
    </location>
</feature>
<evidence type="ECO:0000256" key="1">
    <source>
        <dbReference type="ARBA" id="ARBA00022670"/>
    </source>
</evidence>
<feature type="compositionally biased region" description="Basic and acidic residues" evidence="4">
    <location>
        <begin position="19"/>
        <end position="53"/>
    </location>
</feature>
<dbReference type="GO" id="GO:0008270">
    <property type="term" value="F:zinc ion binding"/>
    <property type="evidence" value="ECO:0007669"/>
    <property type="project" value="UniProtKB-KW"/>
</dbReference>
<keyword evidence="3" id="KW-0863">Zinc-finger</keyword>
<organism evidence="6 7">
    <name type="scientific">Lactuca sativa</name>
    <name type="common">Garden lettuce</name>
    <dbReference type="NCBI Taxonomy" id="4236"/>
    <lineage>
        <taxon>Eukaryota</taxon>
        <taxon>Viridiplantae</taxon>
        <taxon>Streptophyta</taxon>
        <taxon>Embryophyta</taxon>
        <taxon>Tracheophyta</taxon>
        <taxon>Spermatophyta</taxon>
        <taxon>Magnoliopsida</taxon>
        <taxon>eudicotyledons</taxon>
        <taxon>Gunneridae</taxon>
        <taxon>Pentapetalae</taxon>
        <taxon>asterids</taxon>
        <taxon>campanulids</taxon>
        <taxon>Asterales</taxon>
        <taxon>Asteraceae</taxon>
        <taxon>Cichorioideae</taxon>
        <taxon>Cichorieae</taxon>
        <taxon>Lactucinae</taxon>
        <taxon>Lactuca</taxon>
    </lineage>
</organism>
<dbReference type="CDD" id="cd00303">
    <property type="entry name" value="retropepsin_like"/>
    <property type="match status" value="1"/>
</dbReference>
<dbReference type="InterPro" id="IPR043502">
    <property type="entry name" value="DNA/RNA_pol_sf"/>
</dbReference>
<feature type="region of interest" description="Disordered" evidence="4">
    <location>
        <begin position="241"/>
        <end position="261"/>
    </location>
</feature>